<gene>
    <name evidence="3" type="ORF">ANN_22657</name>
</gene>
<evidence type="ECO:0000313" key="4">
    <source>
        <dbReference type="Proteomes" id="UP001148838"/>
    </source>
</evidence>
<accession>A0ABQ8S979</accession>
<evidence type="ECO:0000256" key="1">
    <source>
        <dbReference type="ARBA" id="ARBA00023125"/>
    </source>
</evidence>
<dbReference type="EMBL" id="JAJSOF020000033">
    <property type="protein sequence ID" value="KAJ4430441.1"/>
    <property type="molecule type" value="Genomic_DNA"/>
</dbReference>
<organism evidence="3 4">
    <name type="scientific">Periplaneta americana</name>
    <name type="common">American cockroach</name>
    <name type="synonym">Blatta americana</name>
    <dbReference type="NCBI Taxonomy" id="6978"/>
    <lineage>
        <taxon>Eukaryota</taxon>
        <taxon>Metazoa</taxon>
        <taxon>Ecdysozoa</taxon>
        <taxon>Arthropoda</taxon>
        <taxon>Hexapoda</taxon>
        <taxon>Insecta</taxon>
        <taxon>Pterygota</taxon>
        <taxon>Neoptera</taxon>
        <taxon>Polyneoptera</taxon>
        <taxon>Dictyoptera</taxon>
        <taxon>Blattodea</taxon>
        <taxon>Blattoidea</taxon>
        <taxon>Blattidae</taxon>
        <taxon>Blattinae</taxon>
        <taxon>Periplaneta</taxon>
    </lineage>
</organism>
<evidence type="ECO:0000313" key="3">
    <source>
        <dbReference type="EMBL" id="KAJ4430441.1"/>
    </source>
</evidence>
<feature type="non-terminal residue" evidence="3">
    <location>
        <position position="1"/>
    </location>
</feature>
<dbReference type="Proteomes" id="UP001148838">
    <property type="component" value="Unassembled WGS sequence"/>
</dbReference>
<name>A0ABQ8S979_PERAM</name>
<keyword evidence="1" id="KW-0238">DNA-binding</keyword>
<comment type="caution">
    <text evidence="3">The sequence shown here is derived from an EMBL/GenBank/DDBJ whole genome shotgun (WGS) entry which is preliminary data.</text>
</comment>
<dbReference type="InterPro" id="IPR006600">
    <property type="entry name" value="HTH_CenpB_DNA-bd_dom"/>
</dbReference>
<evidence type="ECO:0000259" key="2">
    <source>
        <dbReference type="PROSITE" id="PS51253"/>
    </source>
</evidence>
<reference evidence="3 4" key="1">
    <citation type="journal article" date="2022" name="Allergy">
        <title>Genome assembly and annotation of Periplaneta americana reveal a comprehensive cockroach allergen profile.</title>
        <authorList>
            <person name="Wang L."/>
            <person name="Xiong Q."/>
            <person name="Saelim N."/>
            <person name="Wang L."/>
            <person name="Nong W."/>
            <person name="Wan A.T."/>
            <person name="Shi M."/>
            <person name="Liu X."/>
            <person name="Cao Q."/>
            <person name="Hui J.H.L."/>
            <person name="Sookrung N."/>
            <person name="Leung T.F."/>
            <person name="Tungtrongchitr A."/>
            <person name="Tsui S.K.W."/>
        </authorList>
    </citation>
    <scope>NUCLEOTIDE SEQUENCE [LARGE SCALE GENOMIC DNA]</scope>
    <source>
        <strain evidence="3">PWHHKU_190912</strain>
    </source>
</reference>
<proteinExistence type="predicted"/>
<protein>
    <recommendedName>
        <fullName evidence="2">HTH CENPB-type domain-containing protein</fullName>
    </recommendedName>
</protein>
<dbReference type="PROSITE" id="PS51253">
    <property type="entry name" value="HTH_CENPB"/>
    <property type="match status" value="1"/>
</dbReference>
<feature type="domain" description="HTH CENPB-type" evidence="2">
    <location>
        <begin position="1"/>
        <end position="45"/>
    </location>
</feature>
<keyword evidence="4" id="KW-1185">Reference proteome</keyword>
<sequence>NDVKRLAYQLTKENNIPNQFSIVKEVAGRDWFKRFMQRHNQKLSLRAPTDTSVARAKGFNRESVNKFFSPYEEAIEANNYPPSRIFNVDETGLTVVQNKLSKIIALKGKRQVDLLTAAERRGRPKSSATLITGSPYKQHLQESINKGAKRKLLQNAQMYKKAAKKDRKLKIRAALHQLMPVLLTNKLKIQHVHIARGNSLTMYEVNSGFDVPSVKTGTTQIVQEHTVINLCVIFVRN</sequence>